<dbReference type="Proteomes" id="UP000030763">
    <property type="component" value="Unassembled WGS sequence"/>
</dbReference>
<feature type="compositionally biased region" description="Low complexity" evidence="6">
    <location>
        <begin position="249"/>
        <end position="275"/>
    </location>
</feature>
<feature type="region of interest" description="Disordered" evidence="6">
    <location>
        <begin position="467"/>
        <end position="488"/>
    </location>
</feature>
<reference evidence="9" key="1">
    <citation type="submission" date="2013-10" db="EMBL/GenBank/DDBJ databases">
        <title>Genomic analysis of the causative agents of coccidiosis in chickens.</title>
        <authorList>
            <person name="Reid A.J."/>
            <person name="Blake D."/>
            <person name="Billington K."/>
            <person name="Browne H."/>
            <person name="Dunn M."/>
            <person name="Hung S."/>
            <person name="Kawahara F."/>
            <person name="Miranda-Saavedra D."/>
            <person name="Mourier T."/>
            <person name="Nagra H."/>
            <person name="Otto T.D."/>
            <person name="Rawlings N."/>
            <person name="Sanchez A."/>
            <person name="Sanders M."/>
            <person name="Subramaniam C."/>
            <person name="Tay Y."/>
            <person name="Dear P."/>
            <person name="Doerig C."/>
            <person name="Gruber A."/>
            <person name="Parkinson J."/>
            <person name="Shirley M."/>
            <person name="Wan K.L."/>
            <person name="Berriman M."/>
            <person name="Tomley F."/>
            <person name="Pain A."/>
        </authorList>
    </citation>
    <scope>NUCLEOTIDE SEQUENCE [LARGE SCALE GENOMIC DNA]</scope>
    <source>
        <strain evidence="9">Weybridge</strain>
    </source>
</reference>
<dbReference type="OrthoDB" id="347460at2759"/>
<dbReference type="VEuPathDB" id="ToxoDB:EMWEY_00034030"/>
<evidence type="ECO:0000313" key="9">
    <source>
        <dbReference type="EMBL" id="CDJ60716.1"/>
    </source>
</evidence>
<comment type="similarity">
    <text evidence="2">Belongs to the peroxisomal membrane protein PXMP2/4 family.</text>
</comment>
<keyword evidence="10" id="KW-1185">Reference proteome</keyword>
<dbReference type="Pfam" id="PF04117">
    <property type="entry name" value="Mpv17_PMP22"/>
    <property type="match status" value="1"/>
</dbReference>
<feature type="compositionally biased region" description="Low complexity" evidence="6">
    <location>
        <begin position="467"/>
        <end position="478"/>
    </location>
</feature>
<proteinExistence type="inferred from homology"/>
<keyword evidence="5 7" id="KW-0472">Membrane</keyword>
<organism evidence="9 10">
    <name type="scientific">Eimeria maxima</name>
    <name type="common">Coccidian parasite</name>
    <dbReference type="NCBI Taxonomy" id="5804"/>
    <lineage>
        <taxon>Eukaryota</taxon>
        <taxon>Sar</taxon>
        <taxon>Alveolata</taxon>
        <taxon>Apicomplexa</taxon>
        <taxon>Conoidasida</taxon>
        <taxon>Coccidia</taxon>
        <taxon>Eucoccidiorida</taxon>
        <taxon>Eimeriorina</taxon>
        <taxon>Eimeriidae</taxon>
        <taxon>Eimeria</taxon>
    </lineage>
</organism>
<evidence type="ECO:0000256" key="8">
    <source>
        <dbReference type="SAM" id="SignalP"/>
    </source>
</evidence>
<keyword evidence="3 7" id="KW-0812">Transmembrane</keyword>
<evidence type="ECO:0000256" key="1">
    <source>
        <dbReference type="ARBA" id="ARBA00004141"/>
    </source>
</evidence>
<feature type="region of interest" description="Disordered" evidence="6">
    <location>
        <begin position="342"/>
        <end position="370"/>
    </location>
</feature>
<dbReference type="EMBL" id="HG721913">
    <property type="protein sequence ID" value="CDJ60716.1"/>
    <property type="molecule type" value="Genomic_DNA"/>
</dbReference>
<feature type="signal peptide" evidence="8">
    <location>
        <begin position="1"/>
        <end position="26"/>
    </location>
</feature>
<feature type="transmembrane region" description="Helical" evidence="7">
    <location>
        <begin position="403"/>
        <end position="429"/>
    </location>
</feature>
<dbReference type="PANTHER" id="PTHR13270">
    <property type="entry name" value="PROTEIN C20ORF116-RELATED"/>
    <property type="match status" value="1"/>
</dbReference>
<dbReference type="GeneID" id="25337389"/>
<dbReference type="InterPro" id="IPR006311">
    <property type="entry name" value="TAT_signal"/>
</dbReference>
<reference evidence="9" key="2">
    <citation type="submission" date="2013-10" db="EMBL/GenBank/DDBJ databases">
        <authorList>
            <person name="Aslett M."/>
        </authorList>
    </citation>
    <scope>NUCLEOTIDE SEQUENCE [LARGE SCALE GENOMIC DNA]</scope>
    <source>
        <strain evidence="9">Weybridge</strain>
    </source>
</reference>
<dbReference type="OMA" id="AMLAHNN"/>
<sequence>MWGRSRPCRRVVAAATTALAAAGAAAAPAAAAPAAGCPLGCACRVLLSQPSKGLRGLILQERFPLQQQQRVVGSFPPSLLYAAPATVPATAAGDTAVGWFPSLCSCSRFSTAAAVPQTSSVNEGGAAAGGARAAAAGGAGTAAGSGADAASTGGAGAAGAAGRESCWWLQGLLRWRLGRRSWKRQLQRQRDQEKEKIVRLPLGVSVALEAPIPCCSRLKRDVLLNAAAALLLFAASDVMAQHLQHTQAHKLQQQQQQQQHSQQQQQQEQHQQNHPRLQHHHQQQQQQECGAAHIPPPLSSTLRQLDMGRTVAVGLEGVIVNALLLTPMYHKLEAMLAHNNAPLKRSSRSSRSNNSKGVTSGRLASGQRMSAAATVAGPGAASTATAAAAAAVQQQRMRASRMLWLLSFYQVLAVQIVAMPFSSFSFLFMTPLLRFACSKVFKNTSQQQQQQQARLEAGGQQLQQQTLGQQQLQTQPQPEQHEEQQQQEQQQQQALRCWASSAPATSCWAAVVEGAEAVRCHFREIYVASLIVWPLSDLINFRFVPLALRPAWDSLLDFVWAVYLSYAAHSAPAPLLQQEQQIPNEAAAGPTGTAAAAAPH</sequence>
<gene>
    <name evidence="9" type="ORF">EMWEY_00034030</name>
</gene>
<name>U6M9L9_EIMMA</name>
<dbReference type="GO" id="GO:0016020">
    <property type="term" value="C:membrane"/>
    <property type="evidence" value="ECO:0007669"/>
    <property type="project" value="UniProtKB-SubCell"/>
</dbReference>
<evidence type="ECO:0000313" key="10">
    <source>
        <dbReference type="Proteomes" id="UP000030763"/>
    </source>
</evidence>
<evidence type="ECO:0000256" key="3">
    <source>
        <dbReference type="ARBA" id="ARBA00022692"/>
    </source>
</evidence>
<keyword evidence="8" id="KW-0732">Signal</keyword>
<feature type="region of interest" description="Disordered" evidence="6">
    <location>
        <begin position="249"/>
        <end position="301"/>
    </location>
</feature>
<dbReference type="RefSeq" id="XP_013337366.1">
    <property type="nucleotide sequence ID" value="XM_013481912.1"/>
</dbReference>
<evidence type="ECO:0000256" key="4">
    <source>
        <dbReference type="ARBA" id="ARBA00022989"/>
    </source>
</evidence>
<protein>
    <submittedName>
        <fullName evidence="9">Mpv17 / PMP22 family domain-containing protein, putative</fullName>
    </submittedName>
</protein>
<dbReference type="AlphaFoldDB" id="U6M9L9"/>
<dbReference type="PROSITE" id="PS51318">
    <property type="entry name" value="TAT"/>
    <property type="match status" value="1"/>
</dbReference>
<accession>U6M9L9</accession>
<evidence type="ECO:0000256" key="2">
    <source>
        <dbReference type="ARBA" id="ARBA00006824"/>
    </source>
</evidence>
<evidence type="ECO:0000256" key="5">
    <source>
        <dbReference type="ARBA" id="ARBA00023136"/>
    </source>
</evidence>
<comment type="subcellular location">
    <subcellularLocation>
        <location evidence="1">Membrane</location>
        <topology evidence="1">Multi-pass membrane protein</topology>
    </subcellularLocation>
</comment>
<evidence type="ECO:0000256" key="6">
    <source>
        <dbReference type="SAM" id="MobiDB-lite"/>
    </source>
</evidence>
<feature type="chain" id="PRO_5004675869" evidence="8">
    <location>
        <begin position="27"/>
        <end position="600"/>
    </location>
</feature>
<keyword evidence="4 7" id="KW-1133">Transmembrane helix</keyword>
<evidence type="ECO:0000256" key="7">
    <source>
        <dbReference type="SAM" id="Phobius"/>
    </source>
</evidence>
<dbReference type="InterPro" id="IPR007248">
    <property type="entry name" value="Mpv17_PMP22"/>
</dbReference>